<keyword evidence="3" id="KW-1133">Transmembrane helix</keyword>
<evidence type="ECO:0000313" key="4">
    <source>
        <dbReference type="EMBL" id="MEL3970893.1"/>
    </source>
</evidence>
<dbReference type="RefSeq" id="WP_341979561.1">
    <property type="nucleotide sequence ID" value="NZ_JBBYAF010000002.1"/>
</dbReference>
<sequence length="145" mass="16273">MHKNEKGLTLVEVLAAISILSIIVVSFLSLFPQVGMMNQQNDVKTKGINVAKKILAQWTIDEKDEIAAFLQEPNAADAPYGYERYNQEDASYYFFEKEVEGFEVKVELAKNAKANELRQVSIKMRKSGKAITETYGYVTAEGAIE</sequence>
<name>A0ABU9K7F9_9BACI</name>
<dbReference type="Proteomes" id="UP001389717">
    <property type="component" value="Unassembled WGS sequence"/>
</dbReference>
<evidence type="ECO:0000256" key="3">
    <source>
        <dbReference type="SAM" id="Phobius"/>
    </source>
</evidence>
<comment type="caution">
    <text evidence="4">The sequence shown here is derived from an EMBL/GenBank/DDBJ whole genome shotgun (WGS) entry which is preliminary data.</text>
</comment>
<keyword evidence="3" id="KW-0812">Transmembrane</keyword>
<keyword evidence="2" id="KW-0178">Competence</keyword>
<reference evidence="4 5" key="1">
    <citation type="submission" date="2024-04" db="EMBL/GenBank/DDBJ databases">
        <title>Bacillus oryzaecorticis sp. nov., a moderately halophilic bacterium isolated from rice husks.</title>
        <authorList>
            <person name="Zhu H.-S."/>
        </authorList>
    </citation>
    <scope>NUCLEOTIDE SEQUENCE [LARGE SCALE GENOMIC DNA]</scope>
    <source>
        <strain evidence="4 5">ZC255</strain>
    </source>
</reference>
<evidence type="ECO:0000256" key="2">
    <source>
        <dbReference type="ARBA" id="ARBA00023287"/>
    </source>
</evidence>
<dbReference type="InterPro" id="IPR012902">
    <property type="entry name" value="N_methyl_site"/>
</dbReference>
<accession>A0ABU9K7F9</accession>
<dbReference type="NCBIfam" id="TIGR02532">
    <property type="entry name" value="IV_pilin_GFxxxE"/>
    <property type="match status" value="1"/>
</dbReference>
<organism evidence="4 5">
    <name type="scientific">Rossellomorea oryzaecorticis</name>
    <dbReference type="NCBI Taxonomy" id="1396505"/>
    <lineage>
        <taxon>Bacteria</taxon>
        <taxon>Bacillati</taxon>
        <taxon>Bacillota</taxon>
        <taxon>Bacilli</taxon>
        <taxon>Bacillales</taxon>
        <taxon>Bacillaceae</taxon>
        <taxon>Rossellomorea</taxon>
    </lineage>
</organism>
<keyword evidence="3" id="KW-0472">Membrane</keyword>
<protein>
    <submittedName>
        <fullName evidence="4">Prepilin-type N-terminal cleavage/methylation domain-containing protein</fullName>
    </submittedName>
</protein>
<evidence type="ECO:0000313" key="5">
    <source>
        <dbReference type="Proteomes" id="UP001389717"/>
    </source>
</evidence>
<evidence type="ECO:0000256" key="1">
    <source>
        <dbReference type="ARBA" id="ARBA00004241"/>
    </source>
</evidence>
<proteinExistence type="predicted"/>
<dbReference type="Pfam" id="PF07963">
    <property type="entry name" value="N_methyl"/>
    <property type="match status" value="1"/>
</dbReference>
<dbReference type="PROSITE" id="PS00409">
    <property type="entry name" value="PROKAR_NTER_METHYL"/>
    <property type="match status" value="1"/>
</dbReference>
<comment type="subcellular location">
    <subcellularLocation>
        <location evidence="1">Cell surface</location>
    </subcellularLocation>
</comment>
<gene>
    <name evidence="4" type="ORF">AAEO50_01260</name>
</gene>
<keyword evidence="5" id="KW-1185">Reference proteome</keyword>
<dbReference type="EMBL" id="JBBYAF010000002">
    <property type="protein sequence ID" value="MEL3970893.1"/>
    <property type="molecule type" value="Genomic_DNA"/>
</dbReference>
<feature type="transmembrane region" description="Helical" evidence="3">
    <location>
        <begin position="7"/>
        <end position="31"/>
    </location>
</feature>